<comment type="caution">
    <text evidence="1">The sequence shown here is derived from an EMBL/GenBank/DDBJ whole genome shotgun (WGS) entry which is preliminary data.</text>
</comment>
<dbReference type="AlphaFoldDB" id="A0A9D8KET0"/>
<reference evidence="1" key="1">
    <citation type="journal article" date="2021" name="Environ. Microbiol.">
        <title>Genomic characterization of three novel Desulfobacterota classes expand the metabolic and phylogenetic diversity of the phylum.</title>
        <authorList>
            <person name="Murphy C.L."/>
            <person name="Biggerstaff J."/>
            <person name="Eichhorn A."/>
            <person name="Ewing E."/>
            <person name="Shahan R."/>
            <person name="Soriano D."/>
            <person name="Stewart S."/>
            <person name="VanMol K."/>
            <person name="Walker R."/>
            <person name="Walters P."/>
            <person name="Elshahed M.S."/>
            <person name="Youssef N.H."/>
        </authorList>
    </citation>
    <scope>NUCLEOTIDE SEQUENCE</scope>
    <source>
        <strain evidence="1">Zod_Metabat.24</strain>
    </source>
</reference>
<dbReference type="Proteomes" id="UP000809273">
    <property type="component" value="Unassembled WGS sequence"/>
</dbReference>
<evidence type="ECO:0000313" key="2">
    <source>
        <dbReference type="Proteomes" id="UP000809273"/>
    </source>
</evidence>
<evidence type="ECO:0000313" key="1">
    <source>
        <dbReference type="EMBL" id="MBN1573820.1"/>
    </source>
</evidence>
<organism evidence="1 2">
    <name type="scientific">Candidatus Zymogenus saltonus</name>
    <dbReference type="NCBI Taxonomy" id="2844893"/>
    <lineage>
        <taxon>Bacteria</taxon>
        <taxon>Deltaproteobacteria</taxon>
        <taxon>Candidatus Zymogenia</taxon>
        <taxon>Candidatus Zymogeniales</taxon>
        <taxon>Candidatus Zymogenaceae</taxon>
        <taxon>Candidatus Zymogenus</taxon>
    </lineage>
</organism>
<name>A0A9D8KET0_9DELT</name>
<gene>
    <name evidence="1" type="ORF">JW984_11545</name>
</gene>
<protein>
    <submittedName>
        <fullName evidence="1">Uncharacterized protein</fullName>
    </submittedName>
</protein>
<dbReference type="EMBL" id="JAFGIX010000057">
    <property type="protein sequence ID" value="MBN1573820.1"/>
    <property type="molecule type" value="Genomic_DNA"/>
</dbReference>
<proteinExistence type="predicted"/>
<reference evidence="1" key="2">
    <citation type="submission" date="2021-01" db="EMBL/GenBank/DDBJ databases">
        <authorList>
            <person name="Hahn C.R."/>
            <person name="Youssef N.H."/>
            <person name="Elshahed M."/>
        </authorList>
    </citation>
    <scope>NUCLEOTIDE SEQUENCE</scope>
    <source>
        <strain evidence="1">Zod_Metabat.24</strain>
    </source>
</reference>
<sequence>MRKAYLFAGILFLSIFLIIVSDISGETITKKTITIKVPPDHDSNKAFKMEFTVPENMTAFDLTVWGAEKSWGIAAVSGESGGEMDEIYKYSPSSNSYDEPVPDAESTEEIDNSLSTTGGGFDEFTSETTSLSKIVLTPGSYVIWTYEGAGKSIVIEYFLGTGK</sequence>
<accession>A0A9D8KET0</accession>